<dbReference type="eggNOG" id="ENOG5033RH8">
    <property type="taxonomic scope" value="Bacteria"/>
</dbReference>
<name>S4XEF6_9CORY</name>
<organism evidence="1 2">
    <name type="scientific">Corynebacterium terpenotabidum Y-11</name>
    <dbReference type="NCBI Taxonomy" id="1200352"/>
    <lineage>
        <taxon>Bacteria</taxon>
        <taxon>Bacillati</taxon>
        <taxon>Actinomycetota</taxon>
        <taxon>Actinomycetes</taxon>
        <taxon>Mycobacteriales</taxon>
        <taxon>Corynebacteriaceae</taxon>
        <taxon>Corynebacterium</taxon>
    </lineage>
</organism>
<dbReference type="InterPro" id="IPR049995">
    <property type="entry name" value="Capsid_mycobact-type"/>
</dbReference>
<gene>
    <name evidence="1" type="ORF">A606_09415</name>
</gene>
<sequence length="300" mass="32143">MSGLYPGAVDLNEGTLSVDAALSNPTVIEERVADLISGNVLVDTLFAPGGPTVQGGAVIYSKVTSKYLFPDVDVADRAPGDEYAQVWSTPPELELAKVQDFGGKVSITEEARRRNSAVVFDNEITTLSNAITRRLNKRAMETIEAAVSESDEVLELQAAAAWNTTLAVGPEASQTDPRSLPGSDFGTAIAHAQRLDLGVEYSKLIVSPENAANLRNTYGATLGTLLSDYGLEMLTSNYVAAGDAYLVDPHKLGFVSYEEPLTVRTWDDPEHRLHWVQAYAMPVMGVTLPSAVAVIRGTNS</sequence>
<dbReference type="OrthoDB" id="4367863at2"/>
<proteinExistence type="predicted"/>
<dbReference type="HOGENOM" id="CLU_949347_0_0_11"/>
<protein>
    <recommendedName>
        <fullName evidence="3">Major capsid protein</fullName>
    </recommendedName>
</protein>
<evidence type="ECO:0000313" key="2">
    <source>
        <dbReference type="Proteomes" id="UP000014809"/>
    </source>
</evidence>
<dbReference type="EMBL" id="CP003696">
    <property type="protein sequence ID" value="AGP31522.1"/>
    <property type="molecule type" value="Genomic_DNA"/>
</dbReference>
<dbReference type="AlphaFoldDB" id="S4XEF6"/>
<dbReference type="STRING" id="1200352.A606_09415"/>
<dbReference type="RefSeq" id="WP_020441878.1">
    <property type="nucleotide sequence ID" value="NC_021663.1"/>
</dbReference>
<keyword evidence="2" id="KW-1185">Reference proteome</keyword>
<accession>S4XEF6</accession>
<dbReference type="Proteomes" id="UP000014809">
    <property type="component" value="Chromosome"/>
</dbReference>
<dbReference type="Pfam" id="PF25209">
    <property type="entry name" value="Phage_capsid_4"/>
    <property type="match status" value="1"/>
</dbReference>
<dbReference type="NCBIfam" id="NF042926">
    <property type="entry name" value="capsid_Caudo_1"/>
    <property type="match status" value="1"/>
</dbReference>
<evidence type="ECO:0008006" key="3">
    <source>
        <dbReference type="Google" id="ProtNLM"/>
    </source>
</evidence>
<dbReference type="PATRIC" id="fig|1200352.3.peg.1916"/>
<evidence type="ECO:0000313" key="1">
    <source>
        <dbReference type="EMBL" id="AGP31522.1"/>
    </source>
</evidence>
<reference evidence="1 2" key="1">
    <citation type="submission" date="2012-06" db="EMBL/GenBank/DDBJ databases">
        <title>Complete genome sequence of Corynebacterium terpenotabidum Y-11 (=DSM 44721).</title>
        <authorList>
            <person name="Ruckert C."/>
            <person name="Albersmeier A."/>
            <person name="Al-Dilaimi A."/>
            <person name="Szczepanowski R."/>
            <person name="Kalinowski J."/>
        </authorList>
    </citation>
    <scope>NUCLEOTIDE SEQUENCE [LARGE SCALE GENOMIC DNA]</scope>
    <source>
        <strain evidence="1 2">Y-11</strain>
    </source>
</reference>
<dbReference type="KEGG" id="cter:A606_09415"/>